<dbReference type="RefSeq" id="XP_016663414.1">
    <property type="nucleotide sequence ID" value="XM_016807925.1"/>
</dbReference>
<dbReference type="InterPro" id="IPR000594">
    <property type="entry name" value="ThiF_NAD_FAD-bd"/>
</dbReference>
<dbReference type="EnsemblMetazoa" id="XM_016807925.2">
    <property type="protein sequence ID" value="XP_016663414.1"/>
    <property type="gene ID" value="LOC100168214"/>
</dbReference>
<dbReference type="GO" id="GO:0006995">
    <property type="term" value="P:cellular response to nitrogen starvation"/>
    <property type="evidence" value="ECO:0007669"/>
    <property type="project" value="TreeGrafter"/>
</dbReference>
<keyword evidence="7" id="KW-0963">Cytoplasm</keyword>
<dbReference type="Gene3D" id="3.40.140.100">
    <property type="entry name" value="Ubiquitin-like modifier-activating enzyme ATG7 C-terminal domain"/>
    <property type="match status" value="1"/>
</dbReference>
<keyword evidence="5 7" id="KW-0072">Autophagy</keyword>
<dbReference type="GO" id="GO:0000045">
    <property type="term" value="P:autophagosome assembly"/>
    <property type="evidence" value="ECO:0007669"/>
    <property type="project" value="TreeGrafter"/>
</dbReference>
<evidence type="ECO:0000256" key="6">
    <source>
        <dbReference type="PIRSR" id="PIRSR606285-1"/>
    </source>
</evidence>
<dbReference type="KEGG" id="api:100168214"/>
<dbReference type="NCBIfam" id="TIGR01381">
    <property type="entry name" value="E1_like_apg7"/>
    <property type="match status" value="1"/>
</dbReference>
<reference evidence="11" key="1">
    <citation type="submission" date="2010-06" db="EMBL/GenBank/DDBJ databases">
        <authorList>
            <person name="Jiang H."/>
            <person name="Abraham K."/>
            <person name="Ali S."/>
            <person name="Alsbrooks S.L."/>
            <person name="Anim B.N."/>
            <person name="Anosike U.S."/>
            <person name="Attaway T."/>
            <person name="Bandaranaike D.P."/>
            <person name="Battles P.K."/>
            <person name="Bell S.N."/>
            <person name="Bell A.V."/>
            <person name="Beltran B."/>
            <person name="Bickham C."/>
            <person name="Bustamante Y."/>
            <person name="Caleb T."/>
            <person name="Canada A."/>
            <person name="Cardenas V."/>
            <person name="Carter K."/>
            <person name="Chacko J."/>
            <person name="Chandrabose M.N."/>
            <person name="Chavez D."/>
            <person name="Chavez A."/>
            <person name="Chen L."/>
            <person name="Chu H.-S."/>
            <person name="Claassen K.J."/>
            <person name="Cockrell R."/>
            <person name="Collins M."/>
            <person name="Cooper J.A."/>
            <person name="Cree A."/>
            <person name="Curry S.M."/>
            <person name="Da Y."/>
            <person name="Dao M.D."/>
            <person name="Das B."/>
            <person name="Davila M.-L."/>
            <person name="Davy-Carroll L."/>
            <person name="Denson S."/>
            <person name="Dinh H."/>
            <person name="Ebong V.E."/>
            <person name="Edwards J.R."/>
            <person name="Egan A."/>
            <person name="El-Daye J."/>
            <person name="Escobedo L."/>
            <person name="Fernandez S."/>
            <person name="Fernando P.R."/>
            <person name="Flagg N."/>
            <person name="Forbes L.D."/>
            <person name="Fowler R.G."/>
            <person name="Fu Q."/>
            <person name="Gabisi R.A."/>
            <person name="Ganer J."/>
            <person name="Garbino Pronczuk A."/>
            <person name="Garcia R.M."/>
            <person name="Garner T."/>
            <person name="Garrett T.E."/>
            <person name="Gonzalez D.A."/>
            <person name="Hamid H."/>
            <person name="Hawkins E.S."/>
            <person name="Hirani K."/>
            <person name="Hogues M.E."/>
            <person name="Hollins B."/>
            <person name="Hsiao C.-H."/>
            <person name="Jabil R."/>
            <person name="James M.L."/>
            <person name="Jhangiani S.N."/>
            <person name="Johnson B."/>
            <person name="Johnson Q."/>
            <person name="Joshi V."/>
            <person name="Kalu J.B."/>
            <person name="Kam C."/>
            <person name="Kashfia A."/>
            <person name="Keebler J."/>
            <person name="Kisamo H."/>
            <person name="Kovar C.L."/>
            <person name="Lago L.A."/>
            <person name="Lai C.-Y."/>
            <person name="Laidlaw J."/>
            <person name="Lara F."/>
            <person name="Le T.-K."/>
            <person name="Lee S.L."/>
            <person name="Legall F.H."/>
            <person name="Lemon S.J."/>
            <person name="Lewis L.R."/>
            <person name="Li B."/>
            <person name="Liu Y."/>
            <person name="Liu Y.-S."/>
            <person name="Lopez J."/>
            <person name="Lozado R.J."/>
            <person name="Lu J."/>
            <person name="Madu R.C."/>
            <person name="Maheshwari M."/>
            <person name="Maheshwari R."/>
            <person name="Malloy K."/>
            <person name="Martinez E."/>
            <person name="Mathew T."/>
            <person name="Mercado I.C."/>
            <person name="Mercado C."/>
            <person name="Meyer B."/>
            <person name="Montgomery K."/>
            <person name="Morgan M.B."/>
            <person name="Munidasa M."/>
            <person name="Nazareth L.V."/>
            <person name="Nelson J."/>
            <person name="Ng B.M."/>
            <person name="Nguyen N.B."/>
            <person name="Nguyen P.Q."/>
            <person name="Nguyen T."/>
            <person name="Obregon M."/>
            <person name="Okwuonu G.O."/>
            <person name="Onwere C.G."/>
            <person name="Orozco G."/>
            <person name="Parra A."/>
            <person name="Patel S."/>
            <person name="Patil S."/>
            <person name="Perez A."/>
            <person name="Perez Y."/>
            <person name="Pham C."/>
            <person name="Primus E.L."/>
            <person name="Pu L.-L."/>
            <person name="Puazo M."/>
            <person name="Qin X."/>
            <person name="Quiroz J.B."/>
            <person name="Reese J."/>
            <person name="Richards S."/>
            <person name="Rives C.M."/>
            <person name="Robberts R."/>
            <person name="Ruiz S.J."/>
            <person name="Ruiz M.J."/>
            <person name="Santibanez J."/>
            <person name="Schneider B.W."/>
            <person name="Sisson I."/>
            <person name="Smith M."/>
            <person name="Sodergren E."/>
            <person name="Song X.-Z."/>
            <person name="Song B.B."/>
            <person name="Summersgill H."/>
            <person name="Thelus R."/>
            <person name="Thornton R.D."/>
            <person name="Trejos Z.Y."/>
            <person name="Usmani K."/>
            <person name="Vattathil S."/>
            <person name="Villasana D."/>
            <person name="Walker D.L."/>
            <person name="Wang S."/>
            <person name="Wang K."/>
            <person name="White C.S."/>
            <person name="Williams A.C."/>
            <person name="Williamson J."/>
            <person name="Wilson K."/>
            <person name="Woghiren I.O."/>
            <person name="Woodworth J.R."/>
            <person name="Worley K.C."/>
            <person name="Wright R.A."/>
            <person name="Wu W."/>
            <person name="Young L."/>
            <person name="Zhang L."/>
            <person name="Zhang J."/>
            <person name="Zhu Y."/>
            <person name="Muzny D.M."/>
            <person name="Weinstock G."/>
            <person name="Gibbs R.A."/>
        </authorList>
    </citation>
    <scope>NUCLEOTIDE SEQUENCE [LARGE SCALE GENOMIC DNA]</scope>
    <source>
        <strain evidence="11">LSR1</strain>
    </source>
</reference>
<dbReference type="GO" id="GO:0015031">
    <property type="term" value="P:protein transport"/>
    <property type="evidence" value="ECO:0007669"/>
    <property type="project" value="UniProtKB-UniRule"/>
</dbReference>
<comment type="subunit">
    <text evidence="7">Homodimer.</text>
</comment>
<name>A0A8R1W3E3_ACYPI</name>
<dbReference type="InterPro" id="IPR035985">
    <property type="entry name" value="Ubiquitin-activating_enz"/>
</dbReference>
<dbReference type="Gene3D" id="3.40.140.70">
    <property type="entry name" value="Ubiquitin-like modifier-activating enzyme ATG7 N-terminal domain"/>
    <property type="match status" value="1"/>
</dbReference>
<evidence type="ECO:0000313" key="11">
    <source>
        <dbReference type="Proteomes" id="UP000007819"/>
    </source>
</evidence>
<evidence type="ECO:0000256" key="1">
    <source>
        <dbReference type="ARBA" id="ARBA00010931"/>
    </source>
</evidence>
<keyword evidence="7" id="KW-0833">Ubl conjugation pathway</keyword>
<dbReference type="OrthoDB" id="338614at2759"/>
<dbReference type="InterPro" id="IPR032197">
    <property type="entry name" value="Atg7_N"/>
</dbReference>
<dbReference type="PANTHER" id="PTHR10953:SF3">
    <property type="entry name" value="UBIQUITIN-LIKE MODIFIER-ACTIVATING ENZYME ATG7"/>
    <property type="match status" value="1"/>
</dbReference>
<dbReference type="PANTHER" id="PTHR10953">
    <property type="entry name" value="UBIQUITIN-ACTIVATING ENZYME E1"/>
    <property type="match status" value="1"/>
</dbReference>
<comment type="subcellular location">
    <subcellularLocation>
        <location evidence="7">Cytoplasm</location>
    </subcellularLocation>
    <subcellularLocation>
        <location evidence="7">Preautophagosomal structure</location>
    </subcellularLocation>
</comment>
<dbReference type="GO" id="GO:0000407">
    <property type="term" value="C:phagophore assembly site"/>
    <property type="evidence" value="ECO:0007669"/>
    <property type="project" value="UniProtKB-SubCell"/>
</dbReference>
<evidence type="ECO:0000259" key="9">
    <source>
        <dbReference type="Pfam" id="PF16420"/>
    </source>
</evidence>
<dbReference type="Proteomes" id="UP000007819">
    <property type="component" value="Chromosome A1"/>
</dbReference>
<dbReference type="GeneID" id="100168214"/>
<reference evidence="10" key="2">
    <citation type="submission" date="2022-06" db="UniProtKB">
        <authorList>
            <consortium name="EnsemblMetazoa"/>
        </authorList>
    </citation>
    <scope>IDENTIFICATION</scope>
</reference>
<dbReference type="EnsemblMetazoa" id="XM_008189159.3">
    <property type="protein sequence ID" value="XP_008187381.1"/>
    <property type="gene ID" value="LOC100168214"/>
</dbReference>
<evidence type="ECO:0000256" key="5">
    <source>
        <dbReference type="ARBA" id="ARBA00023006"/>
    </source>
</evidence>
<dbReference type="GO" id="GO:0019779">
    <property type="term" value="F:Atg8 activating enzyme activity"/>
    <property type="evidence" value="ECO:0007669"/>
    <property type="project" value="TreeGrafter"/>
</dbReference>
<dbReference type="FunFam" id="3.40.50.720:FF:000243">
    <property type="entry name" value="Ubiquitin-like modifier-activating enzyme ATG7"/>
    <property type="match status" value="1"/>
</dbReference>
<dbReference type="AlphaFoldDB" id="A0A8R1W3E3"/>
<dbReference type="Pfam" id="PF00899">
    <property type="entry name" value="ThiF"/>
    <property type="match status" value="1"/>
</dbReference>
<evidence type="ECO:0000256" key="3">
    <source>
        <dbReference type="ARBA" id="ARBA00022448"/>
    </source>
</evidence>
<protein>
    <recommendedName>
        <fullName evidence="2 7">Ubiquitin-like modifier-activating enzyme ATG7</fullName>
    </recommendedName>
    <alternativeName>
        <fullName evidence="7">Autophagy-related protein 7</fullName>
    </alternativeName>
</protein>
<dbReference type="InterPro" id="IPR042523">
    <property type="entry name" value="Atg7_N_2"/>
</dbReference>
<dbReference type="GO" id="GO:0034727">
    <property type="term" value="P:piecemeal microautophagy of the nucleus"/>
    <property type="evidence" value="ECO:0007669"/>
    <property type="project" value="TreeGrafter"/>
</dbReference>
<dbReference type="Pfam" id="PF16420">
    <property type="entry name" value="ATG7_N"/>
    <property type="match status" value="1"/>
</dbReference>
<dbReference type="SUPFAM" id="SSF69572">
    <property type="entry name" value="Activating enzymes of the ubiquitin-like proteins"/>
    <property type="match status" value="1"/>
</dbReference>
<keyword evidence="4 7" id="KW-0653">Protein transport</keyword>
<dbReference type="InterPro" id="IPR045886">
    <property type="entry name" value="ThiF/MoeB/HesA"/>
</dbReference>
<dbReference type="EnsemblMetazoa" id="XM_001943284.5">
    <property type="protein sequence ID" value="XP_001943319.2"/>
    <property type="gene ID" value="LOC100168214"/>
</dbReference>
<evidence type="ECO:0000256" key="2">
    <source>
        <dbReference type="ARBA" id="ARBA00017647"/>
    </source>
</evidence>
<organism evidence="10 11">
    <name type="scientific">Acyrthosiphon pisum</name>
    <name type="common">Pea aphid</name>
    <dbReference type="NCBI Taxonomy" id="7029"/>
    <lineage>
        <taxon>Eukaryota</taxon>
        <taxon>Metazoa</taxon>
        <taxon>Ecdysozoa</taxon>
        <taxon>Arthropoda</taxon>
        <taxon>Hexapoda</taxon>
        <taxon>Insecta</taxon>
        <taxon>Pterygota</taxon>
        <taxon>Neoptera</taxon>
        <taxon>Paraneoptera</taxon>
        <taxon>Hemiptera</taxon>
        <taxon>Sternorrhyncha</taxon>
        <taxon>Aphidomorpha</taxon>
        <taxon>Aphidoidea</taxon>
        <taxon>Aphididae</taxon>
        <taxon>Macrosiphini</taxon>
        <taxon>Acyrthosiphon</taxon>
    </lineage>
</organism>
<feature type="domain" description="THIF-type NAD/FAD binding fold" evidence="8">
    <location>
        <begin position="351"/>
        <end position="575"/>
    </location>
</feature>
<comment type="similarity">
    <text evidence="1 7">Belongs to the ATG7 family.</text>
</comment>
<dbReference type="RefSeq" id="XP_008187381.1">
    <property type="nucleotide sequence ID" value="XM_008189159.2"/>
</dbReference>
<dbReference type="GO" id="GO:0000422">
    <property type="term" value="P:autophagy of mitochondrion"/>
    <property type="evidence" value="ECO:0007669"/>
    <property type="project" value="TreeGrafter"/>
</dbReference>
<dbReference type="RefSeq" id="XP_001943319.2">
    <property type="nucleotide sequence ID" value="XM_001943284.4"/>
</dbReference>
<evidence type="ECO:0000256" key="7">
    <source>
        <dbReference type="RuleBase" id="RU366022"/>
    </source>
</evidence>
<keyword evidence="11" id="KW-1185">Reference proteome</keyword>
<evidence type="ECO:0000259" key="8">
    <source>
        <dbReference type="Pfam" id="PF00899"/>
    </source>
</evidence>
<comment type="function">
    <text evidence="7">E1-like activating enzyme involved in the 2 ubiquitin-like systems required for autophagy.</text>
</comment>
<keyword evidence="3 7" id="KW-0813">Transport</keyword>
<dbReference type="InterPro" id="IPR042522">
    <property type="entry name" value="Atg7_N_1"/>
</dbReference>
<dbReference type="GO" id="GO:0019778">
    <property type="term" value="F:Atg12 activating enzyme activity"/>
    <property type="evidence" value="ECO:0007669"/>
    <property type="project" value="TreeGrafter"/>
</dbReference>
<evidence type="ECO:0000256" key="4">
    <source>
        <dbReference type="ARBA" id="ARBA00022927"/>
    </source>
</evidence>
<proteinExistence type="inferred from homology"/>
<sequence>MASSTETAITTNNEDYSKTSIKDETLLRFEPLSSCLDPNFWFKVCQLKLEVDKLDEVHRPLIGYYTSNNNPYMSFDCSSFNQEVNDETAFKYIARGYCLNKNTIDSFKICDKNELLKEFGERLLDNFHSGKAIEDPSIIPAFDVLMYTDLKRYIFYYWFAFPSFSGPKYCLNDVPTLLQNTFSPTQFDLLVYGFKNLKINQRGFFGVVSTKEGNLTVMTLKEYIDLLKKDTESDSDGYLVFADPSDLLNNPGWPLRNLLYLILFHCPSMRTSSLRVIALRGSPTTKFSASMLFNIKVSSENAFRQDAIKFVGWEKNSKGIFCPKYVDLSKTMDSTKQAKESVDLNLKLMKWRIAPDLNLDIVAQSKCLIIGAGTLGCCVARNLMAWGVRNITFIDNGKVSYSNPVRQSLYRHSHCINSNTYKAIAAADVLREIHPEINSTGVVMSIPMPGHAANIDDHKNVDLLSKLIEDNDIIFLLTDSRESRWLPTMLSTLHNKLAITAALGFESYLVIRHGVKIPDVSTGEQKLGCYFCNDVTAPGNSLVDKTLDQQCTVTRPGVSNIAGALAVELFVSYIQLKYNVLANAKCCLGIVPHSIRGFISDFQQIIPFTSSFFQCIACSTIVINDFLNKKEEFLNNVFTNPNYLEDLTGLTRLKNEFENIEIFEINDSDVEDSGTYSERV</sequence>
<dbReference type="Gene3D" id="3.40.50.720">
    <property type="entry name" value="NAD(P)-binding Rossmann-like Domain"/>
    <property type="match status" value="1"/>
</dbReference>
<dbReference type="GO" id="GO:0032446">
    <property type="term" value="P:protein modification by small protein conjugation"/>
    <property type="evidence" value="ECO:0007669"/>
    <property type="project" value="TreeGrafter"/>
</dbReference>
<feature type="domain" description="Ubiquitin-like modifier-activating enzyme Atg7 N-terminal" evidence="9">
    <location>
        <begin position="27"/>
        <end position="332"/>
    </location>
</feature>
<evidence type="ECO:0000313" key="10">
    <source>
        <dbReference type="EnsemblMetazoa" id="XP_001943319.2"/>
    </source>
</evidence>
<feature type="active site" description="Glycyl thioester intermediate" evidence="6">
    <location>
        <position position="551"/>
    </location>
</feature>
<dbReference type="InterPro" id="IPR006285">
    <property type="entry name" value="Atg7"/>
</dbReference>
<dbReference type="CTD" id="10533"/>
<accession>A0A8R1W3E3</accession>